<evidence type="ECO:0000256" key="3">
    <source>
        <dbReference type="ARBA" id="ARBA00022729"/>
    </source>
</evidence>
<dbReference type="GO" id="GO:0030334">
    <property type="term" value="P:regulation of cell migration"/>
    <property type="evidence" value="ECO:0007669"/>
    <property type="project" value="InterPro"/>
</dbReference>
<evidence type="ECO:0000256" key="2">
    <source>
        <dbReference type="ARBA" id="ARBA00022475"/>
    </source>
</evidence>
<dbReference type="EMBL" id="JADWDJ010000002">
    <property type="protein sequence ID" value="KAG5283889.1"/>
    <property type="molecule type" value="Genomic_DNA"/>
</dbReference>
<organism evidence="11 12">
    <name type="scientific">Alosa alosa</name>
    <name type="common">allis shad</name>
    <dbReference type="NCBI Taxonomy" id="278164"/>
    <lineage>
        <taxon>Eukaryota</taxon>
        <taxon>Metazoa</taxon>
        <taxon>Chordata</taxon>
        <taxon>Craniata</taxon>
        <taxon>Vertebrata</taxon>
        <taxon>Euteleostomi</taxon>
        <taxon>Actinopterygii</taxon>
        <taxon>Neopterygii</taxon>
        <taxon>Teleostei</taxon>
        <taxon>Clupei</taxon>
        <taxon>Clupeiformes</taxon>
        <taxon>Clupeoidei</taxon>
        <taxon>Clupeidae</taxon>
        <taxon>Alosa</taxon>
    </lineage>
</organism>
<dbReference type="AlphaFoldDB" id="A0AAV6H9W5"/>
<keyword evidence="6" id="KW-0325">Glycoprotein</keyword>
<dbReference type="GO" id="GO:0007229">
    <property type="term" value="P:integrin-mediated signaling pathway"/>
    <property type="evidence" value="ECO:0007669"/>
    <property type="project" value="TreeGrafter"/>
</dbReference>
<feature type="signal peptide" evidence="10">
    <location>
        <begin position="1"/>
        <end position="21"/>
    </location>
</feature>
<comment type="caution">
    <text evidence="11">The sequence shown here is derived from an EMBL/GenBank/DDBJ whole genome shotgun (WGS) entry which is preliminary data.</text>
</comment>
<keyword evidence="7" id="KW-0449">Lipoprotein</keyword>
<name>A0AAV6H9W5_9TELE</name>
<dbReference type="PANTHER" id="PTHR19226:SF2">
    <property type="entry name" value="THY-1 MEMBRANE GLYCOPROTEIN"/>
    <property type="match status" value="1"/>
</dbReference>
<dbReference type="GO" id="GO:0005178">
    <property type="term" value="F:integrin binding"/>
    <property type="evidence" value="ECO:0007669"/>
    <property type="project" value="InterPro"/>
</dbReference>
<dbReference type="Proteomes" id="UP000823561">
    <property type="component" value="Chromosome 2"/>
</dbReference>
<dbReference type="InterPro" id="IPR033292">
    <property type="entry name" value="THY1"/>
</dbReference>
<dbReference type="GO" id="GO:0045121">
    <property type="term" value="C:membrane raft"/>
    <property type="evidence" value="ECO:0007669"/>
    <property type="project" value="TreeGrafter"/>
</dbReference>
<dbReference type="GO" id="GO:0043209">
    <property type="term" value="C:myelin sheath"/>
    <property type="evidence" value="ECO:0007669"/>
    <property type="project" value="TreeGrafter"/>
</dbReference>
<keyword evidence="9" id="KW-0812">Transmembrane</keyword>
<evidence type="ECO:0000256" key="8">
    <source>
        <dbReference type="ARBA" id="ARBA00023319"/>
    </source>
</evidence>
<protein>
    <submittedName>
        <fullName evidence="11">Uncharacterized protein</fullName>
    </submittedName>
</protein>
<reference evidence="11" key="1">
    <citation type="submission" date="2020-10" db="EMBL/GenBank/DDBJ databases">
        <title>Chromosome-scale genome assembly of the Allis shad, Alosa alosa.</title>
        <authorList>
            <person name="Margot Z."/>
            <person name="Christophe K."/>
            <person name="Cabau C."/>
            <person name="Louis A."/>
            <person name="Berthelot C."/>
            <person name="Parey E."/>
            <person name="Roest Crollius H."/>
            <person name="Montfort J."/>
            <person name="Robinson-Rechavi M."/>
            <person name="Bucao C."/>
            <person name="Bouchez O."/>
            <person name="Gislard M."/>
            <person name="Lluch J."/>
            <person name="Milhes M."/>
            <person name="Lampietro C."/>
            <person name="Lopez Roques C."/>
            <person name="Donnadieu C."/>
            <person name="Braasch I."/>
            <person name="Desvignes T."/>
            <person name="Postlethwait J."/>
            <person name="Bobe J."/>
            <person name="Guiguen Y."/>
        </authorList>
    </citation>
    <scope>NUCLEOTIDE SEQUENCE</scope>
    <source>
        <strain evidence="11">M-15738</strain>
        <tissue evidence="11">Blood</tissue>
    </source>
</reference>
<keyword evidence="3 10" id="KW-0732">Signal</keyword>
<dbReference type="GO" id="GO:0051894">
    <property type="term" value="P:positive regulation of focal adhesion assembly"/>
    <property type="evidence" value="ECO:0007669"/>
    <property type="project" value="TreeGrafter"/>
</dbReference>
<evidence type="ECO:0000256" key="6">
    <source>
        <dbReference type="ARBA" id="ARBA00023180"/>
    </source>
</evidence>
<keyword evidence="9" id="KW-1133">Transmembrane helix</keyword>
<keyword evidence="4 9" id="KW-0472">Membrane</keyword>
<dbReference type="GO" id="GO:0005925">
    <property type="term" value="C:focal adhesion"/>
    <property type="evidence" value="ECO:0007669"/>
    <property type="project" value="TreeGrafter"/>
</dbReference>
<gene>
    <name evidence="11" type="ORF">AALO_G00020690</name>
</gene>
<evidence type="ECO:0000256" key="9">
    <source>
        <dbReference type="SAM" id="Phobius"/>
    </source>
</evidence>
<dbReference type="GO" id="GO:0009897">
    <property type="term" value="C:external side of plasma membrane"/>
    <property type="evidence" value="ECO:0007669"/>
    <property type="project" value="TreeGrafter"/>
</dbReference>
<evidence type="ECO:0000256" key="7">
    <source>
        <dbReference type="ARBA" id="ARBA00023288"/>
    </source>
</evidence>
<comment type="subcellular location">
    <subcellularLocation>
        <location evidence="1">Cell membrane</location>
    </subcellularLocation>
</comment>
<keyword evidence="8" id="KW-0393">Immunoglobulin domain</keyword>
<keyword evidence="12" id="KW-1185">Reference proteome</keyword>
<evidence type="ECO:0000256" key="5">
    <source>
        <dbReference type="ARBA" id="ARBA00023157"/>
    </source>
</evidence>
<sequence length="158" mass="17401">MWTTVLVNGIILGVFGGPVLSEKITVCQEEDNDLRVDCPVDPTPNQVRMEYEFSMATGGKETLINTNVSGVMADDKFRRDQAYAELLDDILRLTIKDFILSENTTFMCKISGHLESVNIEPDQLVPCSALSAFLSNGALMLSLLSSLYLLLPLGLMSH</sequence>
<dbReference type="GO" id="GO:0005096">
    <property type="term" value="F:GTPase activator activity"/>
    <property type="evidence" value="ECO:0007669"/>
    <property type="project" value="TreeGrafter"/>
</dbReference>
<dbReference type="GO" id="GO:0007155">
    <property type="term" value="P:cell adhesion"/>
    <property type="evidence" value="ECO:0007669"/>
    <property type="project" value="InterPro"/>
</dbReference>
<evidence type="ECO:0000256" key="10">
    <source>
        <dbReference type="SAM" id="SignalP"/>
    </source>
</evidence>
<evidence type="ECO:0000256" key="4">
    <source>
        <dbReference type="ARBA" id="ARBA00023136"/>
    </source>
</evidence>
<keyword evidence="5" id="KW-1015">Disulfide bond</keyword>
<evidence type="ECO:0000256" key="1">
    <source>
        <dbReference type="ARBA" id="ARBA00004236"/>
    </source>
</evidence>
<feature type="transmembrane region" description="Helical" evidence="9">
    <location>
        <begin position="129"/>
        <end position="151"/>
    </location>
</feature>
<evidence type="ECO:0000313" key="12">
    <source>
        <dbReference type="Proteomes" id="UP000823561"/>
    </source>
</evidence>
<proteinExistence type="predicted"/>
<dbReference type="GO" id="GO:0030425">
    <property type="term" value="C:dendrite"/>
    <property type="evidence" value="ECO:0007669"/>
    <property type="project" value="TreeGrafter"/>
</dbReference>
<evidence type="ECO:0000313" key="11">
    <source>
        <dbReference type="EMBL" id="KAG5283889.1"/>
    </source>
</evidence>
<keyword evidence="2" id="KW-1003">Cell membrane</keyword>
<dbReference type="PANTHER" id="PTHR19226">
    <property type="entry name" value="THY-1 MEMBRANE GLYCOPROTEIN"/>
    <property type="match status" value="1"/>
</dbReference>
<accession>A0AAV6H9W5</accession>
<feature type="chain" id="PRO_5043708785" evidence="10">
    <location>
        <begin position="22"/>
        <end position="158"/>
    </location>
</feature>